<evidence type="ECO:0000256" key="1">
    <source>
        <dbReference type="SAM" id="MobiDB-lite"/>
    </source>
</evidence>
<feature type="region of interest" description="Disordered" evidence="1">
    <location>
        <begin position="1"/>
        <end position="33"/>
    </location>
</feature>
<dbReference type="InterPro" id="IPR008858">
    <property type="entry name" value="TROVE_dom"/>
</dbReference>
<evidence type="ECO:0000259" key="2">
    <source>
        <dbReference type="PROSITE" id="PS50988"/>
    </source>
</evidence>
<organism evidence="3 4">
    <name type="scientific">Streptomyces carpinensis</name>
    <dbReference type="NCBI Taxonomy" id="66369"/>
    <lineage>
        <taxon>Bacteria</taxon>
        <taxon>Bacillati</taxon>
        <taxon>Actinomycetota</taxon>
        <taxon>Actinomycetes</taxon>
        <taxon>Kitasatosporales</taxon>
        <taxon>Streptomycetaceae</taxon>
        <taxon>Streptomyces</taxon>
    </lineage>
</organism>
<gene>
    <name evidence="3" type="ORF">ABT317_46075</name>
</gene>
<accession>A0ABV1WJ70</accession>
<reference evidence="3 4" key="1">
    <citation type="submission" date="2024-06" db="EMBL/GenBank/DDBJ databases">
        <title>The Natural Products Discovery Center: Release of the First 8490 Sequenced Strains for Exploring Actinobacteria Biosynthetic Diversity.</title>
        <authorList>
            <person name="Kalkreuter E."/>
            <person name="Kautsar S.A."/>
            <person name="Yang D."/>
            <person name="Bader C.D."/>
            <person name="Teijaro C.N."/>
            <person name="Fluegel L."/>
            <person name="Davis C.M."/>
            <person name="Simpson J.R."/>
            <person name="Lauterbach L."/>
            <person name="Steele A.D."/>
            <person name="Gui C."/>
            <person name="Meng S."/>
            <person name="Li G."/>
            <person name="Viehrig K."/>
            <person name="Ye F."/>
            <person name="Su P."/>
            <person name="Kiefer A.F."/>
            <person name="Nichols A."/>
            <person name="Cepeda A.J."/>
            <person name="Yan W."/>
            <person name="Fan B."/>
            <person name="Jiang Y."/>
            <person name="Adhikari A."/>
            <person name="Zheng C.-J."/>
            <person name="Schuster L."/>
            <person name="Cowan T.M."/>
            <person name="Smanski M.J."/>
            <person name="Chevrette M.G."/>
            <person name="De Carvalho L.P.S."/>
            <person name="Shen B."/>
        </authorList>
    </citation>
    <scope>NUCLEOTIDE SEQUENCE [LARGE SCALE GENOMIC DNA]</scope>
    <source>
        <strain evidence="3 4">NPDC000634</strain>
    </source>
</reference>
<dbReference type="PROSITE" id="PS50988">
    <property type="entry name" value="TROVE"/>
    <property type="match status" value="1"/>
</dbReference>
<feature type="compositionally biased region" description="Polar residues" evidence="1">
    <location>
        <begin position="12"/>
        <end position="21"/>
    </location>
</feature>
<keyword evidence="4" id="KW-1185">Reference proteome</keyword>
<name>A0ABV1WJ70_9ACTN</name>
<feature type="non-terminal residue" evidence="3">
    <location>
        <position position="82"/>
    </location>
</feature>
<evidence type="ECO:0000313" key="4">
    <source>
        <dbReference type="Proteomes" id="UP001458415"/>
    </source>
</evidence>
<dbReference type="EMBL" id="JBEPCU010001665">
    <property type="protein sequence ID" value="MER6984129.1"/>
    <property type="molecule type" value="Genomic_DNA"/>
</dbReference>
<protein>
    <submittedName>
        <fullName evidence="3">TROVE domain-containing protein</fullName>
    </submittedName>
</protein>
<evidence type="ECO:0000313" key="3">
    <source>
        <dbReference type="EMBL" id="MER6984129.1"/>
    </source>
</evidence>
<comment type="caution">
    <text evidence="3">The sequence shown here is derived from an EMBL/GenBank/DDBJ whole genome shotgun (WGS) entry which is preliminary data.</text>
</comment>
<sequence length="82" mass="9221">MARFNTKAAKVQPTSRVTSTGRVLRTYEGGRGHERDARSELFLLAISNMVSRQTFYESGADRDDRFAKLVRELAVADPSWTA</sequence>
<proteinExistence type="predicted"/>
<feature type="domain" description="TROVE" evidence="2">
    <location>
        <begin position="24"/>
        <end position="82"/>
    </location>
</feature>
<dbReference type="Proteomes" id="UP001458415">
    <property type="component" value="Unassembled WGS sequence"/>
</dbReference>